<evidence type="ECO:0000313" key="2">
    <source>
        <dbReference type="Proteomes" id="UP001152561"/>
    </source>
</evidence>
<protein>
    <submittedName>
        <fullName evidence="1">Uncharacterized protein</fullName>
    </submittedName>
</protein>
<gene>
    <name evidence="1" type="ORF">K7X08_026316</name>
</gene>
<keyword evidence="2" id="KW-1185">Reference proteome</keyword>
<name>A0A9Q1LLK1_9SOLA</name>
<accession>A0A9Q1LLK1</accession>
<dbReference type="Proteomes" id="UP001152561">
    <property type="component" value="Unassembled WGS sequence"/>
</dbReference>
<proteinExistence type="predicted"/>
<dbReference type="EMBL" id="JAJAGQ010000016">
    <property type="protein sequence ID" value="KAJ8539927.1"/>
    <property type="molecule type" value="Genomic_DNA"/>
</dbReference>
<reference evidence="2" key="1">
    <citation type="journal article" date="2023" name="Proc. Natl. Acad. Sci. U.S.A.">
        <title>Genomic and structural basis for evolution of tropane alkaloid biosynthesis.</title>
        <authorList>
            <person name="Wanga Y.-J."/>
            <person name="Taina T."/>
            <person name="Yua J.-Y."/>
            <person name="Lia J."/>
            <person name="Xua B."/>
            <person name="Chenc J."/>
            <person name="D'Auriad J.C."/>
            <person name="Huanga J.-P."/>
            <person name="Huanga S.-X."/>
        </authorList>
    </citation>
    <scope>NUCLEOTIDE SEQUENCE [LARGE SCALE GENOMIC DNA]</scope>
    <source>
        <strain evidence="2">cv. KIB-2019</strain>
    </source>
</reference>
<evidence type="ECO:0000313" key="1">
    <source>
        <dbReference type="EMBL" id="KAJ8539927.1"/>
    </source>
</evidence>
<dbReference type="AlphaFoldDB" id="A0A9Q1LLK1"/>
<sequence length="70" mass="7329">MNVLNPLTMMVEDMSSLPSPLDQLPASLSGVPILSFSCPVPNCTILSSFEGFFSGTTCFSSTSAILILLG</sequence>
<organism evidence="1 2">
    <name type="scientific">Anisodus acutangulus</name>
    <dbReference type="NCBI Taxonomy" id="402998"/>
    <lineage>
        <taxon>Eukaryota</taxon>
        <taxon>Viridiplantae</taxon>
        <taxon>Streptophyta</taxon>
        <taxon>Embryophyta</taxon>
        <taxon>Tracheophyta</taxon>
        <taxon>Spermatophyta</taxon>
        <taxon>Magnoliopsida</taxon>
        <taxon>eudicotyledons</taxon>
        <taxon>Gunneridae</taxon>
        <taxon>Pentapetalae</taxon>
        <taxon>asterids</taxon>
        <taxon>lamiids</taxon>
        <taxon>Solanales</taxon>
        <taxon>Solanaceae</taxon>
        <taxon>Solanoideae</taxon>
        <taxon>Hyoscyameae</taxon>
        <taxon>Anisodus</taxon>
    </lineage>
</organism>
<comment type="caution">
    <text evidence="1">The sequence shown here is derived from an EMBL/GenBank/DDBJ whole genome shotgun (WGS) entry which is preliminary data.</text>
</comment>